<dbReference type="Gene3D" id="3.30.1180.10">
    <property type="match status" value="1"/>
</dbReference>
<dbReference type="Pfam" id="PF02645">
    <property type="entry name" value="DegV"/>
    <property type="match status" value="1"/>
</dbReference>
<dbReference type="AlphaFoldDB" id="A0A9D2MAF8"/>
<keyword evidence="1" id="KW-0446">Lipid-binding</keyword>
<reference evidence="2" key="1">
    <citation type="journal article" date="2021" name="PeerJ">
        <title>Extensive microbial diversity within the chicken gut microbiome revealed by metagenomics and culture.</title>
        <authorList>
            <person name="Gilroy R."/>
            <person name="Ravi A."/>
            <person name="Getino M."/>
            <person name="Pursley I."/>
            <person name="Horton D.L."/>
            <person name="Alikhan N.F."/>
            <person name="Baker D."/>
            <person name="Gharbi K."/>
            <person name="Hall N."/>
            <person name="Watson M."/>
            <person name="Adriaenssens E.M."/>
            <person name="Foster-Nyarko E."/>
            <person name="Jarju S."/>
            <person name="Secka A."/>
            <person name="Antonio M."/>
            <person name="Oren A."/>
            <person name="Chaudhuri R.R."/>
            <person name="La Ragione R."/>
            <person name="Hildebrand F."/>
            <person name="Pallen M.J."/>
        </authorList>
    </citation>
    <scope>NUCLEOTIDE SEQUENCE</scope>
    <source>
        <strain evidence="2">CHK189-11263</strain>
    </source>
</reference>
<comment type="caution">
    <text evidence="2">The sequence shown here is derived from an EMBL/GenBank/DDBJ whole genome shotgun (WGS) entry which is preliminary data.</text>
</comment>
<accession>A0A9D2MAF8</accession>
<evidence type="ECO:0000313" key="3">
    <source>
        <dbReference type="Proteomes" id="UP000824208"/>
    </source>
</evidence>
<dbReference type="Proteomes" id="UP000824208">
    <property type="component" value="Unassembled WGS sequence"/>
</dbReference>
<name>A0A9D2MAF8_9FIRM</name>
<dbReference type="InterPro" id="IPR043168">
    <property type="entry name" value="DegV_C"/>
</dbReference>
<evidence type="ECO:0000256" key="1">
    <source>
        <dbReference type="ARBA" id="ARBA00023121"/>
    </source>
</evidence>
<reference evidence="2" key="2">
    <citation type="submission" date="2021-04" db="EMBL/GenBank/DDBJ databases">
        <authorList>
            <person name="Gilroy R."/>
        </authorList>
    </citation>
    <scope>NUCLEOTIDE SEQUENCE</scope>
    <source>
        <strain evidence="2">CHK189-11263</strain>
    </source>
</reference>
<sequence length="278" mass="30323">MRFKIVVDSCCDLPAALRGDPQVVSVPLTIRVGEHTVVDDATFDQADLLWRMKECPSAPSTSCPSPADYLAAFAGEAEELYVVTLSALLSGSHNSAAQARRLYLEEHPRSRVHVFNSCSASAGETLVARKIWELASSGVPFSDVVSQTSRYIDQMQTLFVLENLDNLRKNGRLTRLQNLVTGALGVKLLMGSTPEGEICKRGQALSIKQALSKMVDLMARDLEHVGRRLCIAHCNCLERAFLLKEMALKECRFGEILICETGGVSTVYANDGGVVAAY</sequence>
<dbReference type="InterPro" id="IPR050270">
    <property type="entry name" value="DegV_domain_contain"/>
</dbReference>
<dbReference type="PANTHER" id="PTHR33434">
    <property type="entry name" value="DEGV DOMAIN-CONTAINING PROTEIN DR_1986-RELATED"/>
    <property type="match status" value="1"/>
</dbReference>
<dbReference type="PROSITE" id="PS51482">
    <property type="entry name" value="DEGV"/>
    <property type="match status" value="1"/>
</dbReference>
<organism evidence="2 3">
    <name type="scientific">Candidatus Flavonifractor intestinipullorum</name>
    <dbReference type="NCBI Taxonomy" id="2838587"/>
    <lineage>
        <taxon>Bacteria</taxon>
        <taxon>Bacillati</taxon>
        <taxon>Bacillota</taxon>
        <taxon>Clostridia</taxon>
        <taxon>Eubacteriales</taxon>
        <taxon>Oscillospiraceae</taxon>
        <taxon>Flavonifractor</taxon>
    </lineage>
</organism>
<protein>
    <submittedName>
        <fullName evidence="2">DegV family protein</fullName>
    </submittedName>
</protein>
<dbReference type="EMBL" id="DWYC01000028">
    <property type="protein sequence ID" value="HJB56396.1"/>
    <property type="molecule type" value="Genomic_DNA"/>
</dbReference>
<dbReference type="GO" id="GO:0008289">
    <property type="term" value="F:lipid binding"/>
    <property type="evidence" value="ECO:0007669"/>
    <property type="project" value="UniProtKB-KW"/>
</dbReference>
<gene>
    <name evidence="2" type="ORF">H9714_02475</name>
</gene>
<proteinExistence type="predicted"/>
<dbReference type="PANTHER" id="PTHR33434:SF2">
    <property type="entry name" value="FATTY ACID-BINDING PROTEIN TM_1468"/>
    <property type="match status" value="1"/>
</dbReference>
<dbReference type="NCBIfam" id="TIGR00762">
    <property type="entry name" value="DegV"/>
    <property type="match status" value="1"/>
</dbReference>
<dbReference type="Gene3D" id="3.40.50.10440">
    <property type="entry name" value="Dihydroxyacetone kinase, domain 1"/>
    <property type="match status" value="1"/>
</dbReference>
<evidence type="ECO:0000313" key="2">
    <source>
        <dbReference type="EMBL" id="HJB56396.1"/>
    </source>
</evidence>
<dbReference type="Gene3D" id="2.20.28.50">
    <property type="entry name" value="degv family protein"/>
    <property type="match status" value="1"/>
</dbReference>
<dbReference type="SUPFAM" id="SSF82549">
    <property type="entry name" value="DAK1/DegV-like"/>
    <property type="match status" value="1"/>
</dbReference>
<dbReference type="InterPro" id="IPR003797">
    <property type="entry name" value="DegV"/>
</dbReference>